<dbReference type="Gene3D" id="2.30.42.10">
    <property type="match status" value="1"/>
</dbReference>
<dbReference type="SUPFAM" id="SSF50156">
    <property type="entry name" value="PDZ domain-like"/>
    <property type="match status" value="1"/>
</dbReference>
<dbReference type="eggNOG" id="COG0793">
    <property type="taxonomic scope" value="Bacteria"/>
</dbReference>
<keyword evidence="8" id="KW-1185">Reference proteome</keyword>
<dbReference type="GO" id="GO:0008236">
    <property type="term" value="F:serine-type peptidase activity"/>
    <property type="evidence" value="ECO:0007669"/>
    <property type="project" value="UniProtKB-KW"/>
</dbReference>
<protein>
    <submittedName>
        <fullName evidence="7">Peptidase, S41 family</fullName>
        <ecNumber evidence="7">3.4.21.-</ecNumber>
    </submittedName>
</protein>
<dbReference type="InterPro" id="IPR005151">
    <property type="entry name" value="Tail-specific_protease"/>
</dbReference>
<dbReference type="EC" id="3.4.21.-" evidence="7"/>
<dbReference type="SUPFAM" id="SSF52096">
    <property type="entry name" value="ClpP/crotonase"/>
    <property type="match status" value="1"/>
</dbReference>
<keyword evidence="3 7" id="KW-0378">Hydrolase</keyword>
<dbReference type="GO" id="GO:0007165">
    <property type="term" value="P:signal transduction"/>
    <property type="evidence" value="ECO:0007669"/>
    <property type="project" value="TreeGrafter"/>
</dbReference>
<dbReference type="PANTHER" id="PTHR32060:SF30">
    <property type="entry name" value="CARBOXY-TERMINAL PROCESSING PROTEASE CTPA"/>
    <property type="match status" value="1"/>
</dbReference>
<dbReference type="InterPro" id="IPR036034">
    <property type="entry name" value="PDZ_sf"/>
</dbReference>
<dbReference type="CDD" id="cd07560">
    <property type="entry name" value="Peptidase_S41_CPP"/>
    <property type="match status" value="1"/>
</dbReference>
<evidence type="ECO:0000259" key="5">
    <source>
        <dbReference type="SMART" id="SM00228"/>
    </source>
</evidence>
<dbReference type="AlphaFoldDB" id="D1PMW5"/>
<evidence type="ECO:0000256" key="4">
    <source>
        <dbReference type="ARBA" id="ARBA00022825"/>
    </source>
</evidence>
<dbReference type="InterPro" id="IPR029045">
    <property type="entry name" value="ClpP/crotonase-like_dom_sf"/>
</dbReference>
<organism evidence="7 8">
    <name type="scientific">Subdoligranulum variabile DSM 15176</name>
    <dbReference type="NCBI Taxonomy" id="411471"/>
    <lineage>
        <taxon>Bacteria</taxon>
        <taxon>Bacillati</taxon>
        <taxon>Bacillota</taxon>
        <taxon>Clostridia</taxon>
        <taxon>Eubacteriales</taxon>
        <taxon>Oscillospiraceae</taxon>
        <taxon>Subdoligranulum</taxon>
    </lineage>
</organism>
<evidence type="ECO:0000313" key="8">
    <source>
        <dbReference type="Proteomes" id="UP000003438"/>
    </source>
</evidence>
<dbReference type="GO" id="GO:0030288">
    <property type="term" value="C:outer membrane-bounded periplasmic space"/>
    <property type="evidence" value="ECO:0007669"/>
    <property type="project" value="TreeGrafter"/>
</dbReference>
<dbReference type="Pfam" id="PF03572">
    <property type="entry name" value="Peptidase_S41"/>
    <property type="match status" value="1"/>
</dbReference>
<evidence type="ECO:0000256" key="2">
    <source>
        <dbReference type="ARBA" id="ARBA00022670"/>
    </source>
</evidence>
<evidence type="ECO:0000256" key="3">
    <source>
        <dbReference type="ARBA" id="ARBA00022801"/>
    </source>
</evidence>
<feature type="domain" description="PDZ" evidence="5">
    <location>
        <begin position="107"/>
        <end position="181"/>
    </location>
</feature>
<dbReference type="OrthoDB" id="9812068at2"/>
<gene>
    <name evidence="7" type="ORF">SUBVAR_05680</name>
</gene>
<evidence type="ECO:0000256" key="1">
    <source>
        <dbReference type="ARBA" id="ARBA00009179"/>
    </source>
</evidence>
<dbReference type="GO" id="GO:0004175">
    <property type="term" value="F:endopeptidase activity"/>
    <property type="evidence" value="ECO:0007669"/>
    <property type="project" value="TreeGrafter"/>
</dbReference>
<dbReference type="SMART" id="SM00228">
    <property type="entry name" value="PDZ"/>
    <property type="match status" value="1"/>
</dbReference>
<dbReference type="SMART" id="SM00245">
    <property type="entry name" value="TSPc"/>
    <property type="match status" value="1"/>
</dbReference>
<dbReference type="EMBL" id="ACBY02000023">
    <property type="protein sequence ID" value="EFB75900.1"/>
    <property type="molecule type" value="Genomic_DNA"/>
</dbReference>
<dbReference type="HOGENOM" id="CLU_017295_3_2_9"/>
<reference evidence="7" key="1">
    <citation type="submission" date="2009-12" db="EMBL/GenBank/DDBJ databases">
        <authorList>
            <person name="Weinstock G."/>
            <person name="Sodergren E."/>
            <person name="Clifton S."/>
            <person name="Fulton L."/>
            <person name="Fulton B."/>
            <person name="Courtney L."/>
            <person name="Fronick C."/>
            <person name="Harrison M."/>
            <person name="Strong C."/>
            <person name="Farmer C."/>
            <person name="Delahaunty K."/>
            <person name="Markovic C."/>
            <person name="Hall O."/>
            <person name="Minx P."/>
            <person name="Tomlinson C."/>
            <person name="Mitreva M."/>
            <person name="Nelson J."/>
            <person name="Hou S."/>
            <person name="Wollam A."/>
            <person name="Pepin K.H."/>
            <person name="Johnson M."/>
            <person name="Bhonagiri V."/>
            <person name="Nash W.E."/>
            <person name="Warren W."/>
            <person name="Chinwalla A."/>
            <person name="Mardis E.R."/>
            <person name="Wilson R.K."/>
        </authorList>
    </citation>
    <scope>NUCLEOTIDE SEQUENCE [LARGE SCALE GENOMIC DNA]</scope>
    <source>
        <strain evidence="7">DSM 15176</strain>
    </source>
</reference>
<dbReference type="PANTHER" id="PTHR32060">
    <property type="entry name" value="TAIL-SPECIFIC PROTEASE"/>
    <property type="match status" value="1"/>
</dbReference>
<dbReference type="Gene3D" id="3.90.226.10">
    <property type="entry name" value="2-enoyl-CoA Hydratase, Chain A, domain 1"/>
    <property type="match status" value="1"/>
</dbReference>
<dbReference type="STRING" id="411471.SUBVAR_05680"/>
<comment type="similarity">
    <text evidence="1">Belongs to the peptidase S41A family.</text>
</comment>
<proteinExistence type="inferred from homology"/>
<dbReference type="InterPro" id="IPR004447">
    <property type="entry name" value="Peptidase_S41A"/>
</dbReference>
<evidence type="ECO:0000313" key="7">
    <source>
        <dbReference type="EMBL" id="EFB75900.1"/>
    </source>
</evidence>
<dbReference type="Proteomes" id="UP000003438">
    <property type="component" value="Unassembled WGS sequence"/>
</dbReference>
<dbReference type="RefSeq" id="WP_007047060.1">
    <property type="nucleotide sequence ID" value="NZ_GG704769.1"/>
</dbReference>
<evidence type="ECO:0000259" key="6">
    <source>
        <dbReference type="SMART" id="SM00245"/>
    </source>
</evidence>
<keyword evidence="2" id="KW-0645">Protease</keyword>
<sequence length="404" mass="42997">MSKKISLGVAATIALIAMAVTFSLTMVISMNMFNSTVSSVKNKERQYNKLSEIDRFVRANEYFTINEDTLNDTIAAGYVLGINDKYARYYTAKAYSEMQSVASGKLTGIGVAVVNDASSGYARIIRVYDGSPASENGLEVRGFITAINGTSTKTMADTATITSALLGEEGTTTTITYLTPDRQEQTLDLVHTNYNTPTVSYQLTAGTCGYIRIDSFGTSTATEFKTAVDSLKDQGATCYVFDLRDNTGENLNAALVSADYCVPSGLIAQQEDKDGTTTDLRMSDENEITLPMVCLVNGNTAGGAELFANALRKMGGATLVGTTTMGKGVVMSDAQSFSDGSAAYITIGLLLDNEGQSWNDTGLTPDVDAALSADEQSAYYDFTIETDPQISKAVNAAMSLAGQN</sequence>
<comment type="caution">
    <text evidence="7">The sequence shown here is derived from an EMBL/GenBank/DDBJ whole genome shotgun (WGS) entry which is preliminary data.</text>
</comment>
<dbReference type="Gene3D" id="3.30.750.44">
    <property type="match status" value="1"/>
</dbReference>
<name>D1PMW5_9FIRM</name>
<dbReference type="GO" id="GO:0006508">
    <property type="term" value="P:proteolysis"/>
    <property type="evidence" value="ECO:0007669"/>
    <property type="project" value="UniProtKB-KW"/>
</dbReference>
<accession>D1PMW5</accession>
<feature type="domain" description="Tail specific protease" evidence="6">
    <location>
        <begin position="182"/>
        <end position="370"/>
    </location>
</feature>
<keyword evidence="4" id="KW-0720">Serine protease</keyword>
<dbReference type="InterPro" id="IPR001478">
    <property type="entry name" value="PDZ"/>
</dbReference>